<name>A0A6N7X538_9FIRM</name>
<evidence type="ECO:0000313" key="1">
    <source>
        <dbReference type="EMBL" id="MST70640.1"/>
    </source>
</evidence>
<accession>A0A6N7X538</accession>
<comment type="caution">
    <text evidence="1">The sequence shown here is derived from an EMBL/GenBank/DDBJ whole genome shotgun (WGS) entry which is preliminary data.</text>
</comment>
<dbReference type="Proteomes" id="UP000469424">
    <property type="component" value="Unassembled WGS sequence"/>
</dbReference>
<dbReference type="EMBL" id="VUNA01000007">
    <property type="protein sequence ID" value="MST70640.1"/>
    <property type="molecule type" value="Genomic_DNA"/>
</dbReference>
<organism evidence="1 2">
    <name type="scientific">Mogibacterium kristiansenii</name>
    <dbReference type="NCBI Taxonomy" id="2606708"/>
    <lineage>
        <taxon>Bacteria</taxon>
        <taxon>Bacillati</taxon>
        <taxon>Bacillota</taxon>
        <taxon>Clostridia</taxon>
        <taxon>Peptostreptococcales</taxon>
        <taxon>Anaerovoracaceae</taxon>
        <taxon>Mogibacterium</taxon>
    </lineage>
</organism>
<keyword evidence="2" id="KW-1185">Reference proteome</keyword>
<gene>
    <name evidence="1" type="ORF">FYJ65_04665</name>
</gene>
<proteinExistence type="predicted"/>
<dbReference type="AlphaFoldDB" id="A0A6N7X538"/>
<evidence type="ECO:0000313" key="2">
    <source>
        <dbReference type="Proteomes" id="UP000469424"/>
    </source>
</evidence>
<protein>
    <submittedName>
        <fullName evidence="1">Uncharacterized protein</fullName>
    </submittedName>
</protein>
<sequence length="129" mass="14400">MGEKKYTLRELQADDFFTITTILGKIGVGEFKNLFTPELINVAAAAVLDGDQSLQETVGYNVFFDAAGIILNNMEPCKHDVYRFVSDLTGIPAEKVGKLPITTFFEIIMNIVKKEEFRDFFGAALRLLA</sequence>
<dbReference type="RefSeq" id="WP_154554205.1">
    <property type="nucleotide sequence ID" value="NZ_VUNA01000007.1"/>
</dbReference>
<reference evidence="1 2" key="1">
    <citation type="submission" date="2019-08" db="EMBL/GenBank/DDBJ databases">
        <title>In-depth cultivation of the pig gut microbiome towards novel bacterial diversity and tailored functional studies.</title>
        <authorList>
            <person name="Wylensek D."/>
            <person name="Hitch T.C.A."/>
            <person name="Clavel T."/>
        </authorList>
    </citation>
    <scope>NUCLEOTIDE SEQUENCE [LARGE SCALE GENOMIC DNA]</scope>
    <source>
        <strain evidence="1 2">WCA-MUC-591-APC-4B</strain>
    </source>
</reference>